<evidence type="ECO:0000256" key="10">
    <source>
        <dbReference type="SAM" id="MobiDB-lite"/>
    </source>
</evidence>
<dbReference type="AlphaFoldDB" id="A0A1E4SBM1"/>
<evidence type="ECO:0000313" key="13">
    <source>
        <dbReference type="Proteomes" id="UP000094285"/>
    </source>
</evidence>
<dbReference type="OrthoDB" id="654211at2759"/>
<evidence type="ECO:0000256" key="2">
    <source>
        <dbReference type="ARBA" id="ARBA00022723"/>
    </source>
</evidence>
<dbReference type="PROSITE" id="PS00028">
    <property type="entry name" value="ZINC_FINGER_C2H2_1"/>
    <property type="match status" value="2"/>
</dbReference>
<keyword evidence="6" id="KW-0805">Transcription regulation</keyword>
<dbReference type="FunFam" id="3.30.160.60:FF:000110">
    <property type="entry name" value="Zinc finger protein-like"/>
    <property type="match status" value="1"/>
</dbReference>
<keyword evidence="13" id="KW-1185">Reference proteome</keyword>
<dbReference type="SUPFAM" id="SSF57667">
    <property type="entry name" value="beta-beta-alpha zinc fingers"/>
    <property type="match status" value="1"/>
</dbReference>
<evidence type="ECO:0000259" key="11">
    <source>
        <dbReference type="PROSITE" id="PS50157"/>
    </source>
</evidence>
<proteinExistence type="predicted"/>
<comment type="subcellular location">
    <subcellularLocation>
        <location evidence="1">Nucleus</location>
    </subcellularLocation>
</comment>
<feature type="region of interest" description="Disordered" evidence="10">
    <location>
        <begin position="523"/>
        <end position="594"/>
    </location>
</feature>
<dbReference type="GO" id="GO:0003700">
    <property type="term" value="F:DNA-binding transcription factor activity"/>
    <property type="evidence" value="ECO:0007669"/>
    <property type="project" value="TreeGrafter"/>
</dbReference>
<dbReference type="InterPro" id="IPR036236">
    <property type="entry name" value="Znf_C2H2_sf"/>
</dbReference>
<dbReference type="PANTHER" id="PTHR47427:SF1">
    <property type="entry name" value="PROTEIN STE12"/>
    <property type="match status" value="1"/>
</dbReference>
<dbReference type="Gene3D" id="3.30.160.60">
    <property type="entry name" value="Classic Zinc Finger"/>
    <property type="match status" value="2"/>
</dbReference>
<feature type="region of interest" description="Disordered" evidence="10">
    <location>
        <begin position="180"/>
        <end position="215"/>
    </location>
</feature>
<feature type="domain" description="C2H2-type" evidence="11">
    <location>
        <begin position="660"/>
        <end position="682"/>
    </location>
</feature>
<dbReference type="InterPro" id="IPR052127">
    <property type="entry name" value="STE12_transcription_factor"/>
</dbReference>
<feature type="compositionally biased region" description="Polar residues" evidence="10">
    <location>
        <begin position="197"/>
        <end position="212"/>
    </location>
</feature>
<dbReference type="GO" id="GO:1990526">
    <property type="term" value="C:Ste12p-Dig1p-Dig2p complex"/>
    <property type="evidence" value="ECO:0007669"/>
    <property type="project" value="TreeGrafter"/>
</dbReference>
<dbReference type="PANTHER" id="PTHR47427">
    <property type="entry name" value="PROTEIN STE12"/>
    <property type="match status" value="1"/>
</dbReference>
<dbReference type="RefSeq" id="XP_020062021.1">
    <property type="nucleotide sequence ID" value="XM_020207052.1"/>
</dbReference>
<accession>A0A1E4SBM1</accession>
<keyword evidence="7" id="KW-0804">Transcription</keyword>
<dbReference type="Pfam" id="PF00096">
    <property type="entry name" value="zf-C2H2"/>
    <property type="match status" value="2"/>
</dbReference>
<evidence type="ECO:0000256" key="3">
    <source>
        <dbReference type="ARBA" id="ARBA00022737"/>
    </source>
</evidence>
<dbReference type="STRING" id="984487.A0A1E4SBM1"/>
<dbReference type="GO" id="GO:0005634">
    <property type="term" value="C:nucleus"/>
    <property type="evidence" value="ECO:0007669"/>
    <property type="project" value="UniProtKB-SubCell"/>
</dbReference>
<dbReference type="EMBL" id="KV453917">
    <property type="protein sequence ID" value="ODV76899.1"/>
    <property type="molecule type" value="Genomic_DNA"/>
</dbReference>
<keyword evidence="2" id="KW-0479">Metal-binding</keyword>
<sequence>MEFPIEMALFQPLYSESTDQDLHTLAAQPSFDYEPDFDTRGSASNATHHNLQNTHLHHNPQNHNHPNLQNHPDSLNLNDEIFLANELSYSDLAQMSLDYNYHFAARGLSSPLVSLASSIPMAVSYDAGMFPSINTPQVEVLPQLPLTSPLHGFHRHHSTTIPVDQLNLLSIKTMAAPPLASSTEQVSKSPSPDYYYTTGSHGKEASSSSTLGQDGFDFDKLAEEMGYKEMGYKGENPYSKTSELEYKASEMPYSKAKDDTPYSRASEMNYSKGGLGYDKASEMPFSKSEISSVPYPNPDVLPKTPAVPQSSDAARTINPRELFTSSKIPTSLSSPALTTLYALNGSHTSHTSSTNPLPQSINFKGFSASSGFPNIPNLPNQALSSGMASKSSVRAPKFDFKMNDECYNAISYWLNNTLLSAESEDDPDAFASGPADEATKIMVNPTGIIKGNYGATRSRPHSFSASHSSYAGVTKRRNSIQLSNPSSYTQQVPTLKKLDSQQMNEEDEDDEVILDSAGSFHEIAPPSILSAGQKNKRRKSYTTEDASSRGFLENPKLEASMTYSQMNAQPQAPRARKTSSPNIQQDAFASTSKSKVVLTSNANSNTSAPGSASAHTIPASVPVVPNAQGAFPCSECDKQFKRSEHLKRHIRSVHSNIRPFHCKYCDKKFSRSDNLAQHLKTHYRVDANGQTTILYGNSASHARGPSVG</sequence>
<evidence type="ECO:0000256" key="8">
    <source>
        <dbReference type="ARBA" id="ARBA00023242"/>
    </source>
</evidence>
<keyword evidence="8" id="KW-0539">Nucleus</keyword>
<dbReference type="SMART" id="SM00355">
    <property type="entry name" value="ZnF_C2H2"/>
    <property type="match status" value="2"/>
</dbReference>
<gene>
    <name evidence="12" type="ORF">CANTADRAFT_24158</name>
</gene>
<dbReference type="Proteomes" id="UP000094285">
    <property type="component" value="Unassembled WGS sequence"/>
</dbReference>
<feature type="compositionally biased region" description="Polar residues" evidence="10">
    <location>
        <begin position="180"/>
        <end position="190"/>
    </location>
</feature>
<feature type="compositionally biased region" description="Polar residues" evidence="10">
    <location>
        <begin position="578"/>
        <end position="594"/>
    </location>
</feature>
<dbReference type="GeneID" id="30981189"/>
<protein>
    <recommendedName>
        <fullName evidence="11">C2H2-type domain-containing protein</fullName>
    </recommendedName>
</protein>
<evidence type="ECO:0000256" key="7">
    <source>
        <dbReference type="ARBA" id="ARBA00023163"/>
    </source>
</evidence>
<feature type="region of interest" description="Disordered" evidence="10">
    <location>
        <begin position="53"/>
        <end position="73"/>
    </location>
</feature>
<evidence type="ECO:0000256" key="1">
    <source>
        <dbReference type="ARBA" id="ARBA00004123"/>
    </source>
</evidence>
<organism evidence="12 13">
    <name type="scientific">Suhomyces tanzawaensis NRRL Y-17324</name>
    <dbReference type="NCBI Taxonomy" id="984487"/>
    <lineage>
        <taxon>Eukaryota</taxon>
        <taxon>Fungi</taxon>
        <taxon>Dikarya</taxon>
        <taxon>Ascomycota</taxon>
        <taxon>Saccharomycotina</taxon>
        <taxon>Pichiomycetes</taxon>
        <taxon>Debaryomycetaceae</taxon>
        <taxon>Suhomyces</taxon>
    </lineage>
</organism>
<evidence type="ECO:0000256" key="5">
    <source>
        <dbReference type="ARBA" id="ARBA00022833"/>
    </source>
</evidence>
<feature type="domain" description="C2H2-type" evidence="11">
    <location>
        <begin position="631"/>
        <end position="659"/>
    </location>
</feature>
<keyword evidence="4 9" id="KW-0863">Zinc-finger</keyword>
<evidence type="ECO:0000256" key="4">
    <source>
        <dbReference type="ARBA" id="ARBA00022771"/>
    </source>
</evidence>
<evidence type="ECO:0000313" key="12">
    <source>
        <dbReference type="EMBL" id="ODV76899.1"/>
    </source>
</evidence>
<dbReference type="GO" id="GO:1990527">
    <property type="term" value="C:Tec1p-Ste12p-Dig1p complex"/>
    <property type="evidence" value="ECO:0007669"/>
    <property type="project" value="TreeGrafter"/>
</dbReference>
<feature type="compositionally biased region" description="Polar residues" evidence="10">
    <location>
        <begin position="561"/>
        <end position="570"/>
    </location>
</feature>
<dbReference type="FunFam" id="3.30.160.60:FF:000145">
    <property type="entry name" value="Zinc finger protein 574"/>
    <property type="match status" value="1"/>
</dbReference>
<keyword evidence="3" id="KW-0677">Repeat</keyword>
<evidence type="ECO:0000256" key="9">
    <source>
        <dbReference type="PROSITE-ProRule" id="PRU00042"/>
    </source>
</evidence>
<evidence type="ECO:0000256" key="6">
    <source>
        <dbReference type="ARBA" id="ARBA00023015"/>
    </source>
</evidence>
<dbReference type="PROSITE" id="PS50157">
    <property type="entry name" value="ZINC_FINGER_C2H2_2"/>
    <property type="match status" value="2"/>
</dbReference>
<reference evidence="13" key="1">
    <citation type="submission" date="2016-05" db="EMBL/GenBank/DDBJ databases">
        <title>Comparative genomics of biotechnologically important yeasts.</title>
        <authorList>
            <consortium name="DOE Joint Genome Institute"/>
            <person name="Riley R."/>
            <person name="Haridas S."/>
            <person name="Wolfe K.H."/>
            <person name="Lopes M.R."/>
            <person name="Hittinger C.T."/>
            <person name="Goker M."/>
            <person name="Salamov A."/>
            <person name="Wisecaver J."/>
            <person name="Long T.M."/>
            <person name="Aerts A.L."/>
            <person name="Barry K."/>
            <person name="Choi C."/>
            <person name="Clum A."/>
            <person name="Coughlan A.Y."/>
            <person name="Deshpande S."/>
            <person name="Douglass A.P."/>
            <person name="Hanson S.J."/>
            <person name="Klenk H.-P."/>
            <person name="Labutti K."/>
            <person name="Lapidus A."/>
            <person name="Lindquist E."/>
            <person name="Lipzen A."/>
            <person name="Meier-Kolthoff J.P."/>
            <person name="Ohm R.A."/>
            <person name="Otillar R.P."/>
            <person name="Pangilinan J."/>
            <person name="Peng Y."/>
            <person name="Rokas A."/>
            <person name="Rosa C.A."/>
            <person name="Scheuner C."/>
            <person name="Sibirny A.A."/>
            <person name="Slot J.C."/>
            <person name="Stielow J.B."/>
            <person name="Sun H."/>
            <person name="Kurtzman C.P."/>
            <person name="Blackwell M."/>
            <person name="Grigoriev I.V."/>
            <person name="Jeffries T.W."/>
        </authorList>
    </citation>
    <scope>NUCLEOTIDE SEQUENCE [LARGE SCALE GENOMIC DNA]</scope>
    <source>
        <strain evidence="13">NRRL Y-17324</strain>
    </source>
</reference>
<keyword evidence="5" id="KW-0862">Zinc</keyword>
<dbReference type="GO" id="GO:0008270">
    <property type="term" value="F:zinc ion binding"/>
    <property type="evidence" value="ECO:0007669"/>
    <property type="project" value="UniProtKB-KW"/>
</dbReference>
<dbReference type="InterPro" id="IPR013087">
    <property type="entry name" value="Znf_C2H2_type"/>
</dbReference>
<feature type="compositionally biased region" description="Low complexity" evidence="10">
    <location>
        <begin position="61"/>
        <end position="72"/>
    </location>
</feature>
<name>A0A1E4SBM1_9ASCO</name>